<dbReference type="EMBL" id="LAZR01001608">
    <property type="protein sequence ID" value="KKN42048.1"/>
    <property type="molecule type" value="Genomic_DNA"/>
</dbReference>
<evidence type="ECO:0000256" key="3">
    <source>
        <dbReference type="ARBA" id="ARBA00022723"/>
    </source>
</evidence>
<dbReference type="PANTHER" id="PTHR42683">
    <property type="entry name" value="ALDEHYDE REDUCTASE"/>
    <property type="match status" value="1"/>
</dbReference>
<dbReference type="InterPro" id="IPR011032">
    <property type="entry name" value="GroES-like_sf"/>
</dbReference>
<protein>
    <recommendedName>
        <fullName evidence="7">alcohol dehydrogenase (NADP(+))</fullName>
        <ecNumber evidence="7">1.1.1.2</ecNumber>
    </recommendedName>
</protein>
<comment type="similarity">
    <text evidence="2">Belongs to the zinc-containing alcohol dehydrogenase family.</text>
</comment>
<reference evidence="9" key="1">
    <citation type="journal article" date="2015" name="Nature">
        <title>Complex archaea that bridge the gap between prokaryotes and eukaryotes.</title>
        <authorList>
            <person name="Spang A."/>
            <person name="Saw J.H."/>
            <person name="Jorgensen S.L."/>
            <person name="Zaremba-Niedzwiedzka K."/>
            <person name="Martijn J."/>
            <person name="Lind A.E."/>
            <person name="van Eijk R."/>
            <person name="Schleper C."/>
            <person name="Guy L."/>
            <person name="Ettema T.J."/>
        </authorList>
    </citation>
    <scope>NUCLEOTIDE SEQUENCE</scope>
</reference>
<evidence type="ECO:0000256" key="1">
    <source>
        <dbReference type="ARBA" id="ARBA00001947"/>
    </source>
</evidence>
<dbReference type="InterPro" id="IPR036291">
    <property type="entry name" value="NAD(P)-bd_dom_sf"/>
</dbReference>
<dbReference type="GO" id="GO:0008106">
    <property type="term" value="F:alcohol dehydrogenase (NADP+) activity"/>
    <property type="evidence" value="ECO:0007669"/>
    <property type="project" value="UniProtKB-EC"/>
</dbReference>
<dbReference type="Gene3D" id="3.40.50.720">
    <property type="entry name" value="NAD(P)-binding Rossmann-like Domain"/>
    <property type="match status" value="1"/>
</dbReference>
<evidence type="ECO:0000256" key="2">
    <source>
        <dbReference type="ARBA" id="ARBA00008072"/>
    </source>
</evidence>
<accession>A0A0F9TKW5</accession>
<dbReference type="Pfam" id="PF08240">
    <property type="entry name" value="ADH_N"/>
    <property type="match status" value="1"/>
</dbReference>
<proteinExistence type="inferred from homology"/>
<dbReference type="Pfam" id="PF00107">
    <property type="entry name" value="ADH_zinc_N"/>
    <property type="match status" value="1"/>
</dbReference>
<dbReference type="CDD" id="cd05283">
    <property type="entry name" value="CAD1"/>
    <property type="match status" value="1"/>
</dbReference>
<dbReference type="SUPFAM" id="SSF50129">
    <property type="entry name" value="GroES-like"/>
    <property type="match status" value="1"/>
</dbReference>
<name>A0A0F9TKW5_9ZZZZ</name>
<gene>
    <name evidence="9" type="ORF">LCGC14_0717200</name>
</gene>
<dbReference type="InterPro" id="IPR047109">
    <property type="entry name" value="CAD-like"/>
</dbReference>
<comment type="cofactor">
    <cofactor evidence="1">
        <name>Zn(2+)</name>
        <dbReference type="ChEBI" id="CHEBI:29105"/>
    </cofactor>
</comment>
<dbReference type="InterPro" id="IPR020843">
    <property type="entry name" value="ER"/>
</dbReference>
<evidence type="ECO:0000256" key="5">
    <source>
        <dbReference type="ARBA" id="ARBA00022857"/>
    </source>
</evidence>
<dbReference type="InterPro" id="IPR013154">
    <property type="entry name" value="ADH-like_N"/>
</dbReference>
<dbReference type="FunFam" id="3.40.50.720:FF:000022">
    <property type="entry name" value="Cinnamyl alcohol dehydrogenase"/>
    <property type="match status" value="1"/>
</dbReference>
<keyword evidence="5" id="KW-0521">NADP</keyword>
<dbReference type="Gene3D" id="3.90.180.10">
    <property type="entry name" value="Medium-chain alcohol dehydrogenases, catalytic domain"/>
    <property type="match status" value="1"/>
</dbReference>
<sequence length="332" mass="35768">MINAYAALEAKAELTPYQYDPGALAADEVEINVLYCGICHSDISMIDNDWELSSYPLVAGHEVVGEIAQLGSSVNGFTVGQKVGLGWLSDFCEQCDECHTGDENLCADLTGTIVGHHGGFADKVRANANSVIALPEGIDLKTAGPLLCGGITVFNPLVQFGIKPTDKVAVIGIGGLGHMALQFLNAWGCEITAFTSESKKQEALDMGAHYAINSRDEAELSSLSGKFDLILSTVNVKLDWNLYLSKLKPRGRLVFVGATLDPLDVMVPNLIEGQKTISGSDTGSINTISRMLKFAQQHNIQPIIEVLPFDKINDGITKLRSGNVRYRVVLEK</sequence>
<dbReference type="AlphaFoldDB" id="A0A0F9TKW5"/>
<evidence type="ECO:0000256" key="7">
    <source>
        <dbReference type="ARBA" id="ARBA00024074"/>
    </source>
</evidence>
<keyword evidence="3" id="KW-0479">Metal-binding</keyword>
<dbReference type="InterPro" id="IPR002328">
    <property type="entry name" value="ADH_Zn_CS"/>
</dbReference>
<dbReference type="EC" id="1.1.1.2" evidence="7"/>
<dbReference type="FunFam" id="3.90.180.10:FF:000018">
    <property type="entry name" value="NAD(P)-dependent alcohol dehydrogenase"/>
    <property type="match status" value="1"/>
</dbReference>
<evidence type="ECO:0000313" key="9">
    <source>
        <dbReference type="EMBL" id="KKN42048.1"/>
    </source>
</evidence>
<dbReference type="PROSITE" id="PS00059">
    <property type="entry name" value="ADH_ZINC"/>
    <property type="match status" value="1"/>
</dbReference>
<feature type="domain" description="Enoyl reductase (ER)" evidence="8">
    <location>
        <begin position="7"/>
        <end position="330"/>
    </location>
</feature>
<evidence type="ECO:0000256" key="6">
    <source>
        <dbReference type="ARBA" id="ARBA00023002"/>
    </source>
</evidence>
<evidence type="ECO:0000259" key="8">
    <source>
        <dbReference type="SMART" id="SM00829"/>
    </source>
</evidence>
<organism evidence="9">
    <name type="scientific">marine sediment metagenome</name>
    <dbReference type="NCBI Taxonomy" id="412755"/>
    <lineage>
        <taxon>unclassified sequences</taxon>
        <taxon>metagenomes</taxon>
        <taxon>ecological metagenomes</taxon>
    </lineage>
</organism>
<dbReference type="GO" id="GO:0008270">
    <property type="term" value="F:zinc ion binding"/>
    <property type="evidence" value="ECO:0007669"/>
    <property type="project" value="InterPro"/>
</dbReference>
<dbReference type="SMART" id="SM00829">
    <property type="entry name" value="PKS_ER"/>
    <property type="match status" value="1"/>
</dbReference>
<evidence type="ECO:0000256" key="4">
    <source>
        <dbReference type="ARBA" id="ARBA00022833"/>
    </source>
</evidence>
<dbReference type="SUPFAM" id="SSF51735">
    <property type="entry name" value="NAD(P)-binding Rossmann-fold domains"/>
    <property type="match status" value="1"/>
</dbReference>
<comment type="caution">
    <text evidence="9">The sequence shown here is derived from an EMBL/GenBank/DDBJ whole genome shotgun (WGS) entry which is preliminary data.</text>
</comment>
<dbReference type="InterPro" id="IPR013149">
    <property type="entry name" value="ADH-like_C"/>
</dbReference>
<keyword evidence="4" id="KW-0862">Zinc</keyword>
<keyword evidence="6" id="KW-0560">Oxidoreductase</keyword>